<gene>
    <name evidence="1" type="ORF">BDN72DRAFT_850572</name>
</gene>
<reference evidence="1 2" key="1">
    <citation type="journal article" date="2019" name="Nat. Ecol. Evol.">
        <title>Megaphylogeny resolves global patterns of mushroom evolution.</title>
        <authorList>
            <person name="Varga T."/>
            <person name="Krizsan K."/>
            <person name="Foldi C."/>
            <person name="Dima B."/>
            <person name="Sanchez-Garcia M."/>
            <person name="Sanchez-Ramirez S."/>
            <person name="Szollosi G.J."/>
            <person name="Szarkandi J.G."/>
            <person name="Papp V."/>
            <person name="Albert L."/>
            <person name="Andreopoulos W."/>
            <person name="Angelini C."/>
            <person name="Antonin V."/>
            <person name="Barry K.W."/>
            <person name="Bougher N.L."/>
            <person name="Buchanan P."/>
            <person name="Buyck B."/>
            <person name="Bense V."/>
            <person name="Catcheside P."/>
            <person name="Chovatia M."/>
            <person name="Cooper J."/>
            <person name="Damon W."/>
            <person name="Desjardin D."/>
            <person name="Finy P."/>
            <person name="Geml J."/>
            <person name="Haridas S."/>
            <person name="Hughes K."/>
            <person name="Justo A."/>
            <person name="Karasinski D."/>
            <person name="Kautmanova I."/>
            <person name="Kiss B."/>
            <person name="Kocsube S."/>
            <person name="Kotiranta H."/>
            <person name="LaButti K.M."/>
            <person name="Lechner B.E."/>
            <person name="Liimatainen K."/>
            <person name="Lipzen A."/>
            <person name="Lukacs Z."/>
            <person name="Mihaltcheva S."/>
            <person name="Morgado L.N."/>
            <person name="Niskanen T."/>
            <person name="Noordeloos M.E."/>
            <person name="Ohm R.A."/>
            <person name="Ortiz-Santana B."/>
            <person name="Ovrebo C."/>
            <person name="Racz N."/>
            <person name="Riley R."/>
            <person name="Savchenko A."/>
            <person name="Shiryaev A."/>
            <person name="Soop K."/>
            <person name="Spirin V."/>
            <person name="Szebenyi C."/>
            <person name="Tomsovsky M."/>
            <person name="Tulloss R.E."/>
            <person name="Uehling J."/>
            <person name="Grigoriev I.V."/>
            <person name="Vagvolgyi C."/>
            <person name="Papp T."/>
            <person name="Martin F.M."/>
            <person name="Miettinen O."/>
            <person name="Hibbett D.S."/>
            <person name="Nagy L.G."/>
        </authorList>
    </citation>
    <scope>NUCLEOTIDE SEQUENCE [LARGE SCALE GENOMIC DNA]</scope>
    <source>
        <strain evidence="1 2">NL-1719</strain>
    </source>
</reference>
<protein>
    <submittedName>
        <fullName evidence="1">Uncharacterized protein</fullName>
    </submittedName>
</protein>
<keyword evidence="2" id="KW-1185">Reference proteome</keyword>
<name>A0ACD3A3U0_9AGAR</name>
<sequence length="239" mass="27228">MQDPRLPPELEHKLVFLTAFHQNFNDLQSLLLVAKHAFEVVILSRSRMFPVSFDLEKFQKYGRLVRSLWMGFRVVEDDTLAMEYLSLCPNLTNLVLILQGIPACLSDTLTILPLTRLYIDERALVRNHLHPTPQVLSNITHLRILHSTLPLKTSTSDSMSLPTLFPRLTHVAFSHHQYRDKLRDALRGSVSIDKGGGICPPPVLLCCEGHGEWEDGAREIGPDTWEDVEEVVRLYLTPD</sequence>
<dbReference type="EMBL" id="ML208787">
    <property type="protein sequence ID" value="TFK60360.1"/>
    <property type="molecule type" value="Genomic_DNA"/>
</dbReference>
<evidence type="ECO:0000313" key="2">
    <source>
        <dbReference type="Proteomes" id="UP000308600"/>
    </source>
</evidence>
<proteinExistence type="predicted"/>
<organism evidence="1 2">
    <name type="scientific">Pluteus cervinus</name>
    <dbReference type="NCBI Taxonomy" id="181527"/>
    <lineage>
        <taxon>Eukaryota</taxon>
        <taxon>Fungi</taxon>
        <taxon>Dikarya</taxon>
        <taxon>Basidiomycota</taxon>
        <taxon>Agaricomycotina</taxon>
        <taxon>Agaricomycetes</taxon>
        <taxon>Agaricomycetidae</taxon>
        <taxon>Agaricales</taxon>
        <taxon>Pluteineae</taxon>
        <taxon>Pluteaceae</taxon>
        <taxon>Pluteus</taxon>
    </lineage>
</organism>
<evidence type="ECO:0000313" key="1">
    <source>
        <dbReference type="EMBL" id="TFK60360.1"/>
    </source>
</evidence>
<accession>A0ACD3A3U0</accession>
<dbReference type="Proteomes" id="UP000308600">
    <property type="component" value="Unassembled WGS sequence"/>
</dbReference>